<proteinExistence type="predicted"/>
<reference evidence="1" key="2">
    <citation type="submission" date="2021-02" db="EMBL/GenBank/DDBJ databases">
        <authorList>
            <person name="Kimball J.A."/>
            <person name="Haas M.W."/>
            <person name="Macchietto M."/>
            <person name="Kono T."/>
            <person name="Duquette J."/>
            <person name="Shao M."/>
        </authorList>
    </citation>
    <scope>NUCLEOTIDE SEQUENCE</scope>
    <source>
        <tissue evidence="1">Fresh leaf tissue</tissue>
    </source>
</reference>
<dbReference type="Proteomes" id="UP000729402">
    <property type="component" value="Unassembled WGS sequence"/>
</dbReference>
<protein>
    <submittedName>
        <fullName evidence="1">Uncharacterized protein</fullName>
    </submittedName>
</protein>
<organism evidence="1 2">
    <name type="scientific">Zizania palustris</name>
    <name type="common">Northern wild rice</name>
    <dbReference type="NCBI Taxonomy" id="103762"/>
    <lineage>
        <taxon>Eukaryota</taxon>
        <taxon>Viridiplantae</taxon>
        <taxon>Streptophyta</taxon>
        <taxon>Embryophyta</taxon>
        <taxon>Tracheophyta</taxon>
        <taxon>Spermatophyta</taxon>
        <taxon>Magnoliopsida</taxon>
        <taxon>Liliopsida</taxon>
        <taxon>Poales</taxon>
        <taxon>Poaceae</taxon>
        <taxon>BOP clade</taxon>
        <taxon>Oryzoideae</taxon>
        <taxon>Oryzeae</taxon>
        <taxon>Zizaniinae</taxon>
        <taxon>Zizania</taxon>
    </lineage>
</organism>
<accession>A0A8J5SNV1</accession>
<evidence type="ECO:0000313" key="1">
    <source>
        <dbReference type="EMBL" id="KAG8069929.1"/>
    </source>
</evidence>
<keyword evidence="2" id="KW-1185">Reference proteome</keyword>
<sequence length="131" mass="13671">MRIGSACLSTRSPQLVVPTAWSPGCSHAWPLRPPPPPGLLAAAPPGLSARSLQSDMAAPYRMASPQPRMAASRKSFSSSGCCKGNIVPAIVDGCDGNTVLGMGRCDPAAPWPQLGFPVVVRILNSFWSSTI</sequence>
<dbReference type="AlphaFoldDB" id="A0A8J5SNV1"/>
<dbReference type="EMBL" id="JAAALK010000283">
    <property type="protein sequence ID" value="KAG8069929.1"/>
    <property type="molecule type" value="Genomic_DNA"/>
</dbReference>
<evidence type="ECO:0000313" key="2">
    <source>
        <dbReference type="Proteomes" id="UP000729402"/>
    </source>
</evidence>
<name>A0A8J5SNV1_ZIZPA</name>
<gene>
    <name evidence="1" type="ORF">GUJ93_ZPchr0006g41373</name>
</gene>
<reference evidence="1" key="1">
    <citation type="journal article" date="2021" name="bioRxiv">
        <title>Whole Genome Assembly and Annotation of Northern Wild Rice, Zizania palustris L., Supports a Whole Genome Duplication in the Zizania Genus.</title>
        <authorList>
            <person name="Haas M."/>
            <person name="Kono T."/>
            <person name="Macchietto M."/>
            <person name="Millas R."/>
            <person name="McGilp L."/>
            <person name="Shao M."/>
            <person name="Duquette J."/>
            <person name="Hirsch C.N."/>
            <person name="Kimball J."/>
        </authorList>
    </citation>
    <scope>NUCLEOTIDE SEQUENCE</scope>
    <source>
        <tissue evidence="1">Fresh leaf tissue</tissue>
    </source>
</reference>
<comment type="caution">
    <text evidence="1">The sequence shown here is derived from an EMBL/GenBank/DDBJ whole genome shotgun (WGS) entry which is preliminary data.</text>
</comment>